<feature type="transmembrane region" description="Helical" evidence="1">
    <location>
        <begin position="28"/>
        <end position="50"/>
    </location>
</feature>
<accession>A0A182V3E4</accession>
<reference evidence="2" key="1">
    <citation type="submission" date="2020-05" db="UniProtKB">
        <authorList>
            <consortium name="EnsemblMetazoa"/>
        </authorList>
    </citation>
    <scope>IDENTIFICATION</scope>
    <source>
        <strain evidence="2">MAF</strain>
    </source>
</reference>
<proteinExistence type="predicted"/>
<name>A0A182V3E4_ANOME</name>
<dbReference type="VEuPathDB" id="VectorBase:AMEM008200"/>
<dbReference type="AlphaFoldDB" id="A0A182V3E4"/>
<keyword evidence="1" id="KW-0812">Transmembrane</keyword>
<keyword evidence="1" id="KW-1133">Transmembrane helix</keyword>
<protein>
    <submittedName>
        <fullName evidence="2">Uncharacterized protein</fullName>
    </submittedName>
</protein>
<keyword evidence="3" id="KW-1185">Reference proteome</keyword>
<keyword evidence="1" id="KW-0472">Membrane</keyword>
<dbReference type="EnsemblMetazoa" id="AMEM008200-RA">
    <property type="protein sequence ID" value="AMEM008200-PA"/>
    <property type="gene ID" value="AMEM008200"/>
</dbReference>
<dbReference type="Proteomes" id="UP000075903">
    <property type="component" value="Unassembled WGS sequence"/>
</dbReference>
<organism evidence="2 3">
    <name type="scientific">Anopheles merus</name>
    <name type="common">Mosquito</name>
    <dbReference type="NCBI Taxonomy" id="30066"/>
    <lineage>
        <taxon>Eukaryota</taxon>
        <taxon>Metazoa</taxon>
        <taxon>Ecdysozoa</taxon>
        <taxon>Arthropoda</taxon>
        <taxon>Hexapoda</taxon>
        <taxon>Insecta</taxon>
        <taxon>Pterygota</taxon>
        <taxon>Neoptera</taxon>
        <taxon>Endopterygota</taxon>
        <taxon>Diptera</taxon>
        <taxon>Nematocera</taxon>
        <taxon>Culicoidea</taxon>
        <taxon>Culicidae</taxon>
        <taxon>Anophelinae</taxon>
        <taxon>Anopheles</taxon>
    </lineage>
</organism>
<evidence type="ECO:0000313" key="2">
    <source>
        <dbReference type="EnsemblMetazoa" id="AMEM008200-PA"/>
    </source>
</evidence>
<evidence type="ECO:0000313" key="3">
    <source>
        <dbReference type="Proteomes" id="UP000075903"/>
    </source>
</evidence>
<sequence>MIAEPYHRFPGRITIVQEPAPNVLQRSLAFHLSVCVLLLLLLLLGGGALLHIPRVLVLVLGHLVVDLLAHQYLKSENIFMMSCSVVKVGRFHTTSADDAATGGGLRPESCLGSSRSSAISITSLLPARPPPPPLRPSFE</sequence>
<evidence type="ECO:0000256" key="1">
    <source>
        <dbReference type="SAM" id="Phobius"/>
    </source>
</evidence>